<organism evidence="1">
    <name type="scientific">marine sediment metagenome</name>
    <dbReference type="NCBI Taxonomy" id="412755"/>
    <lineage>
        <taxon>unclassified sequences</taxon>
        <taxon>metagenomes</taxon>
        <taxon>ecological metagenomes</taxon>
    </lineage>
</organism>
<name>A0A0F9B5Q4_9ZZZZ</name>
<accession>A0A0F9B5Q4</accession>
<sequence length="71" mass="8271">MRKKPTIDELEKILNGPPCKIRIKPDGSLETELDDDVVCPFCSEKGFDLEGLKTHYELGWCEKYNETKRLR</sequence>
<comment type="caution">
    <text evidence="1">The sequence shown here is derived from an EMBL/GenBank/DDBJ whole genome shotgun (WGS) entry which is preliminary data.</text>
</comment>
<dbReference type="AlphaFoldDB" id="A0A0F9B5Q4"/>
<protein>
    <submittedName>
        <fullName evidence="1">Uncharacterized protein</fullName>
    </submittedName>
</protein>
<gene>
    <name evidence="1" type="ORF">LCGC14_2829300</name>
</gene>
<evidence type="ECO:0000313" key="1">
    <source>
        <dbReference type="EMBL" id="KKK79856.1"/>
    </source>
</evidence>
<reference evidence="1" key="1">
    <citation type="journal article" date="2015" name="Nature">
        <title>Complex archaea that bridge the gap between prokaryotes and eukaryotes.</title>
        <authorList>
            <person name="Spang A."/>
            <person name="Saw J.H."/>
            <person name="Jorgensen S.L."/>
            <person name="Zaremba-Niedzwiedzka K."/>
            <person name="Martijn J."/>
            <person name="Lind A.E."/>
            <person name="van Eijk R."/>
            <person name="Schleper C."/>
            <person name="Guy L."/>
            <person name="Ettema T.J."/>
        </authorList>
    </citation>
    <scope>NUCLEOTIDE SEQUENCE</scope>
</reference>
<proteinExistence type="predicted"/>
<dbReference type="EMBL" id="LAZR01053841">
    <property type="protein sequence ID" value="KKK79856.1"/>
    <property type="molecule type" value="Genomic_DNA"/>
</dbReference>